<dbReference type="InterPro" id="IPR037445">
    <property type="entry name" value="MAGE"/>
</dbReference>
<evidence type="ECO:0000313" key="3">
    <source>
        <dbReference type="EMBL" id="KAG8554497.1"/>
    </source>
</evidence>
<dbReference type="InterPro" id="IPR002190">
    <property type="entry name" value="MHD_dom"/>
</dbReference>
<keyword evidence="4" id="KW-1185">Reference proteome</keyword>
<name>A0AAV6ZZS8_ENGPU</name>
<dbReference type="Proteomes" id="UP000824782">
    <property type="component" value="Unassembled WGS sequence"/>
</dbReference>
<feature type="region of interest" description="Disordered" evidence="1">
    <location>
        <begin position="236"/>
        <end position="266"/>
    </location>
</feature>
<dbReference type="PANTHER" id="PTHR11736">
    <property type="entry name" value="MELANOMA-ASSOCIATED ANTIGEN MAGE ANTIGEN"/>
    <property type="match status" value="1"/>
</dbReference>
<evidence type="ECO:0000256" key="1">
    <source>
        <dbReference type="SAM" id="MobiDB-lite"/>
    </source>
</evidence>
<dbReference type="InterPro" id="IPR041898">
    <property type="entry name" value="MAGE_WH1"/>
</dbReference>
<protein>
    <recommendedName>
        <fullName evidence="2">MAGE domain-containing protein</fullName>
    </recommendedName>
</protein>
<dbReference type="FunFam" id="1.10.10.1210:FF:000001">
    <property type="entry name" value="melanoma-associated antigen D1"/>
    <property type="match status" value="1"/>
</dbReference>
<dbReference type="EMBL" id="WNYA01000010">
    <property type="protein sequence ID" value="KAG8554497.1"/>
    <property type="molecule type" value="Genomic_DNA"/>
</dbReference>
<feature type="domain" description="MAGE" evidence="2">
    <location>
        <begin position="50"/>
        <end position="249"/>
    </location>
</feature>
<organism evidence="3 4">
    <name type="scientific">Engystomops pustulosus</name>
    <name type="common">Tungara frog</name>
    <name type="synonym">Physalaemus pustulosus</name>
    <dbReference type="NCBI Taxonomy" id="76066"/>
    <lineage>
        <taxon>Eukaryota</taxon>
        <taxon>Metazoa</taxon>
        <taxon>Chordata</taxon>
        <taxon>Craniata</taxon>
        <taxon>Vertebrata</taxon>
        <taxon>Euteleostomi</taxon>
        <taxon>Amphibia</taxon>
        <taxon>Batrachia</taxon>
        <taxon>Anura</taxon>
        <taxon>Neobatrachia</taxon>
        <taxon>Hyloidea</taxon>
        <taxon>Leptodactylidae</taxon>
        <taxon>Leiuperinae</taxon>
        <taxon>Engystomops</taxon>
    </lineage>
</organism>
<dbReference type="GO" id="GO:0005634">
    <property type="term" value="C:nucleus"/>
    <property type="evidence" value="ECO:0007669"/>
    <property type="project" value="TreeGrafter"/>
</dbReference>
<dbReference type="Gene3D" id="1.10.10.1210">
    <property type="entry name" value="MAGE homology domain, winged helix WH2 motif"/>
    <property type="match status" value="1"/>
</dbReference>
<comment type="caution">
    <text evidence="3">The sequence shown here is derived from an EMBL/GenBank/DDBJ whole genome shotgun (WGS) entry which is preliminary data.</text>
</comment>
<dbReference type="Gene3D" id="1.10.10.1200">
    <property type="entry name" value="MAGE homology domain, winged helix WH1 motif"/>
    <property type="match status" value="1"/>
</dbReference>
<dbReference type="PANTHER" id="PTHR11736:SF14">
    <property type="entry name" value="NSE3 HOMOLOG, SMC5-SMC6 COMPLEX COMPONENT"/>
    <property type="match status" value="1"/>
</dbReference>
<proteinExistence type="predicted"/>
<dbReference type="SMART" id="SM01373">
    <property type="entry name" value="MAGE"/>
    <property type="match status" value="1"/>
</dbReference>
<gene>
    <name evidence="3" type="ORF">GDO81_003811</name>
</gene>
<feature type="region of interest" description="Disordered" evidence="1">
    <location>
        <begin position="1"/>
        <end position="23"/>
    </location>
</feature>
<evidence type="ECO:0000313" key="4">
    <source>
        <dbReference type="Proteomes" id="UP000824782"/>
    </source>
</evidence>
<accession>A0AAV6ZZS8</accession>
<dbReference type="Pfam" id="PF01454">
    <property type="entry name" value="MAGE"/>
    <property type="match status" value="1"/>
</dbReference>
<evidence type="ECO:0000259" key="2">
    <source>
        <dbReference type="PROSITE" id="PS50838"/>
    </source>
</evidence>
<dbReference type="InterPro" id="IPR041899">
    <property type="entry name" value="MAGE_WH2"/>
</dbReference>
<reference evidence="3" key="1">
    <citation type="thesis" date="2020" institute="ProQuest LLC" country="789 East Eisenhower Parkway, Ann Arbor, MI, USA">
        <title>Comparative Genomics and Chromosome Evolution.</title>
        <authorList>
            <person name="Mudd A.B."/>
        </authorList>
    </citation>
    <scope>NUCLEOTIDE SEQUENCE</scope>
    <source>
        <strain evidence="3">237g6f4</strain>
        <tissue evidence="3">Blood</tissue>
    </source>
</reference>
<sequence length="266" mass="30840">MTQRRRGRPSLSQNTSRLQGGDMDMEEDVSFTQTLTQAQRNLEKHSPEQISLKVGELVQYLLIRDQKKLPIKRADIVKNVVKEYKDIYAELLLRAKKALLEVFGFQLEEIDTKAHIYILINTLERGEGDDLKVNDNTAKLGLLTVILSLIFMKGNTAKEVAIWETLRRLRVDPGERHEDFGDVKKLVTDEFVKQKYLEYNKVPHTDPPEYEFRWGPRAIKETSKLKILEFVSKIQQKDPKSWVTQYRDAQEIPRSQAPRASTSARS</sequence>
<dbReference type="PROSITE" id="PS50838">
    <property type="entry name" value="MAGE"/>
    <property type="match status" value="1"/>
</dbReference>
<dbReference type="AlphaFoldDB" id="A0AAV6ZZS8"/>